<evidence type="ECO:0008006" key="3">
    <source>
        <dbReference type="Google" id="ProtNLM"/>
    </source>
</evidence>
<comment type="caution">
    <text evidence="1">The sequence shown here is derived from an EMBL/GenBank/DDBJ whole genome shotgun (WGS) entry which is preliminary data.</text>
</comment>
<gene>
    <name evidence="1" type="ORF">H8R27_10920</name>
</gene>
<proteinExistence type="predicted"/>
<dbReference type="EMBL" id="JACRUN010000006">
    <property type="protein sequence ID" value="MBC5835395.1"/>
    <property type="molecule type" value="Genomic_DNA"/>
</dbReference>
<keyword evidence="2" id="KW-1185">Reference proteome</keyword>
<dbReference type="RefSeq" id="WP_166125835.1">
    <property type="nucleotide sequence ID" value="NZ_JAANOQ010000002.1"/>
</dbReference>
<evidence type="ECO:0000313" key="2">
    <source>
        <dbReference type="Proteomes" id="UP000605990"/>
    </source>
</evidence>
<name>A0ABR7J020_9FLAO</name>
<dbReference type="Proteomes" id="UP000605990">
    <property type="component" value="Unassembled WGS sequence"/>
</dbReference>
<reference evidence="1 2" key="1">
    <citation type="submission" date="2020-08" db="EMBL/GenBank/DDBJ databases">
        <title>Description of novel Flavobacterium F-408 isolate.</title>
        <authorList>
            <person name="Saticioglu I.B."/>
            <person name="Duman M."/>
            <person name="Altun S."/>
        </authorList>
    </citation>
    <scope>NUCLEOTIDE SEQUENCE [LARGE SCALE GENOMIC DNA]</scope>
    <source>
        <strain evidence="1 2">F-408</strain>
    </source>
</reference>
<organism evidence="1 2">
    <name type="scientific">Flavobacterium bernardetii</name>
    <dbReference type="NCBI Taxonomy" id="2813823"/>
    <lineage>
        <taxon>Bacteria</taxon>
        <taxon>Pseudomonadati</taxon>
        <taxon>Bacteroidota</taxon>
        <taxon>Flavobacteriia</taxon>
        <taxon>Flavobacteriales</taxon>
        <taxon>Flavobacteriaceae</taxon>
        <taxon>Flavobacterium</taxon>
    </lineage>
</organism>
<evidence type="ECO:0000313" key="1">
    <source>
        <dbReference type="EMBL" id="MBC5835395.1"/>
    </source>
</evidence>
<accession>A0ABR7J020</accession>
<sequence>MKKILTEKYESFTAKDLKNYSKIVNAYFRRKKYLLLISFTTISCSVQNEINTDGFRKLEPNLNVRFYDRLDTIAQYDIRVLTKSLIKEFVDNDKVDYSKPVSLKLEKDKMFVRFTDVHKKEFVLQFHGKLHKKMFVFYTNYETINFPVLLMKKQMERYKIHISENNELLIQKFNVSEGMFLLFGAGTSNENIYKFKII</sequence>
<protein>
    <recommendedName>
        <fullName evidence="3">Lipoprotein</fullName>
    </recommendedName>
</protein>